<dbReference type="PANTHER" id="PTHR33317:SF4">
    <property type="entry name" value="POLYNUCLEOTIDYL TRANSFERASE, RIBONUCLEASE H-LIKE SUPERFAMILY PROTEIN"/>
    <property type="match status" value="1"/>
</dbReference>
<evidence type="ECO:0000256" key="1">
    <source>
        <dbReference type="SAM" id="MobiDB-lite"/>
    </source>
</evidence>
<accession>A0AAV0GQ13</accession>
<evidence type="ECO:0000313" key="2">
    <source>
        <dbReference type="EMBL" id="CAI0375147.1"/>
    </source>
</evidence>
<feature type="non-terminal residue" evidence="2">
    <location>
        <position position="1"/>
    </location>
</feature>
<evidence type="ECO:0000313" key="3">
    <source>
        <dbReference type="Proteomes" id="UP001154282"/>
    </source>
</evidence>
<comment type="caution">
    <text evidence="2">The sequence shown here is derived from an EMBL/GenBank/DDBJ whole genome shotgun (WGS) entry which is preliminary data.</text>
</comment>
<dbReference type="InterPro" id="IPR012337">
    <property type="entry name" value="RNaseH-like_sf"/>
</dbReference>
<dbReference type="Gene3D" id="3.30.420.140">
    <property type="entry name" value="YqgF/RNase H-like domain"/>
    <property type="match status" value="1"/>
</dbReference>
<name>A0AAV0GQ13_9ROSI</name>
<feature type="compositionally biased region" description="Gly residues" evidence="1">
    <location>
        <begin position="18"/>
        <end position="35"/>
    </location>
</feature>
<protein>
    <recommendedName>
        <fullName evidence="4">Holliday junction resolvase</fullName>
    </recommendedName>
</protein>
<dbReference type="InterPro" id="IPR005227">
    <property type="entry name" value="YqgF"/>
</dbReference>
<feature type="region of interest" description="Disordered" evidence="1">
    <location>
        <begin position="322"/>
        <end position="344"/>
    </location>
</feature>
<keyword evidence="3" id="KW-1185">Reference proteome</keyword>
<sequence>RGDAPGQGGGTKKRATVHGGGGDGGGDGGDGGAIWGGERKKEEGWRKIIYRYDTVAFLHHRQLSNTVSQTPADLLAASDVLILLLLAGVLPLTTEHPKTSIKQNWKRSGSGKGESLQIASPPESDGPFASIFTARLVLKSRQDLNLWEEAKGKRYLLRNFPQMHSAGRMTDNGGEGSVLGWILDCLERALPLAKVSLFVLSWCWKCEVKSLSYGFLKLQNARCGTTLLEVDEFIVGLPRSSDSKETPQSNKVRSVAGRLAARAAERGWRVYLQDEHGTTTDAMSQGLSQEYRQKQIDAYAAVMVLERYFSRSGSGTELVVPKQLDLQDKLRKGPPKDIDYYPDE</sequence>
<organism evidence="2 3">
    <name type="scientific">Linum tenue</name>
    <dbReference type="NCBI Taxonomy" id="586396"/>
    <lineage>
        <taxon>Eukaryota</taxon>
        <taxon>Viridiplantae</taxon>
        <taxon>Streptophyta</taxon>
        <taxon>Embryophyta</taxon>
        <taxon>Tracheophyta</taxon>
        <taxon>Spermatophyta</taxon>
        <taxon>Magnoliopsida</taxon>
        <taxon>eudicotyledons</taxon>
        <taxon>Gunneridae</taxon>
        <taxon>Pentapetalae</taxon>
        <taxon>rosids</taxon>
        <taxon>fabids</taxon>
        <taxon>Malpighiales</taxon>
        <taxon>Linaceae</taxon>
        <taxon>Linum</taxon>
    </lineage>
</organism>
<proteinExistence type="predicted"/>
<feature type="compositionally biased region" description="Basic and acidic residues" evidence="1">
    <location>
        <begin position="325"/>
        <end position="344"/>
    </location>
</feature>
<dbReference type="EMBL" id="CAMGYJ010000002">
    <property type="protein sequence ID" value="CAI0375147.1"/>
    <property type="molecule type" value="Genomic_DNA"/>
</dbReference>
<feature type="region of interest" description="Disordered" evidence="1">
    <location>
        <begin position="1"/>
        <end position="37"/>
    </location>
</feature>
<reference evidence="2" key="1">
    <citation type="submission" date="2022-08" db="EMBL/GenBank/DDBJ databases">
        <authorList>
            <person name="Gutierrez-Valencia J."/>
        </authorList>
    </citation>
    <scope>NUCLEOTIDE SEQUENCE</scope>
</reference>
<dbReference type="Proteomes" id="UP001154282">
    <property type="component" value="Unassembled WGS sequence"/>
</dbReference>
<dbReference type="SUPFAM" id="SSF53098">
    <property type="entry name" value="Ribonuclease H-like"/>
    <property type="match status" value="1"/>
</dbReference>
<evidence type="ECO:0008006" key="4">
    <source>
        <dbReference type="Google" id="ProtNLM"/>
    </source>
</evidence>
<dbReference type="PANTHER" id="PTHR33317">
    <property type="entry name" value="POLYNUCLEOTIDYL TRANSFERASE, RIBONUCLEASE H-LIKE SUPERFAMILY PROTEIN"/>
    <property type="match status" value="1"/>
</dbReference>
<dbReference type="GO" id="GO:0000967">
    <property type="term" value="P:rRNA 5'-end processing"/>
    <property type="evidence" value="ECO:0007669"/>
    <property type="project" value="TreeGrafter"/>
</dbReference>
<dbReference type="Pfam" id="PF03652">
    <property type="entry name" value="RuvX"/>
    <property type="match status" value="1"/>
</dbReference>
<dbReference type="AlphaFoldDB" id="A0AAV0GQ13"/>
<dbReference type="InterPro" id="IPR037027">
    <property type="entry name" value="YqgF/RNaseH-like_dom_sf"/>
</dbReference>
<feature type="compositionally biased region" description="Gly residues" evidence="1">
    <location>
        <begin position="1"/>
        <end position="10"/>
    </location>
</feature>
<feature type="region of interest" description="Disordered" evidence="1">
    <location>
        <begin position="97"/>
        <end position="124"/>
    </location>
</feature>
<gene>
    <name evidence="2" type="ORF">LITE_LOCUS483</name>
</gene>